<evidence type="ECO:0000256" key="5">
    <source>
        <dbReference type="ARBA" id="ARBA00012212"/>
    </source>
</evidence>
<comment type="catalytic activity">
    <reaction evidence="16 17 18">
        <text>UDP-N-acetyl-alpha-D-muramoyl-L-alanine + D-glutamate + ATP = UDP-N-acetyl-alpha-D-muramoyl-L-alanyl-D-glutamate + ADP + phosphate + H(+)</text>
        <dbReference type="Rhea" id="RHEA:16429"/>
        <dbReference type="ChEBI" id="CHEBI:15378"/>
        <dbReference type="ChEBI" id="CHEBI:29986"/>
        <dbReference type="ChEBI" id="CHEBI:30616"/>
        <dbReference type="ChEBI" id="CHEBI:43474"/>
        <dbReference type="ChEBI" id="CHEBI:83898"/>
        <dbReference type="ChEBI" id="CHEBI:83900"/>
        <dbReference type="ChEBI" id="CHEBI:456216"/>
        <dbReference type="EC" id="6.3.2.9"/>
    </reaction>
</comment>
<dbReference type="HAMAP" id="MF_00639">
    <property type="entry name" value="MurD"/>
    <property type="match status" value="1"/>
</dbReference>
<evidence type="ECO:0000256" key="9">
    <source>
        <dbReference type="ARBA" id="ARBA00022741"/>
    </source>
</evidence>
<reference evidence="21 22" key="1">
    <citation type="submission" date="2024-04" db="EMBL/GenBank/DDBJ databases">
        <title>draft genome sequnece of Paenibacillus filicis.</title>
        <authorList>
            <person name="Kim D.-U."/>
        </authorList>
    </citation>
    <scope>NUCLEOTIDE SEQUENCE [LARGE SCALE GENOMIC DNA]</scope>
    <source>
        <strain evidence="21 22">KACC14197</strain>
    </source>
</reference>
<keyword evidence="11 17" id="KW-0133">Cell shape</keyword>
<dbReference type="NCBIfam" id="TIGR01087">
    <property type="entry name" value="murD"/>
    <property type="match status" value="1"/>
</dbReference>
<evidence type="ECO:0000256" key="4">
    <source>
        <dbReference type="ARBA" id="ARBA00010416"/>
    </source>
</evidence>
<feature type="binding site" evidence="17">
    <location>
        <begin position="119"/>
        <end position="125"/>
    </location>
    <ligand>
        <name>ATP</name>
        <dbReference type="ChEBI" id="CHEBI:30616"/>
    </ligand>
</feature>
<evidence type="ECO:0000256" key="3">
    <source>
        <dbReference type="ARBA" id="ARBA00004752"/>
    </source>
</evidence>
<dbReference type="GO" id="GO:0008764">
    <property type="term" value="F:UDP-N-acetylmuramoylalanine-D-glutamate ligase activity"/>
    <property type="evidence" value="ECO:0007669"/>
    <property type="project" value="UniProtKB-EC"/>
</dbReference>
<dbReference type="Pfam" id="PF08245">
    <property type="entry name" value="Mur_ligase_M"/>
    <property type="match status" value="1"/>
</dbReference>
<dbReference type="Proteomes" id="UP001469365">
    <property type="component" value="Unassembled WGS sequence"/>
</dbReference>
<evidence type="ECO:0000256" key="18">
    <source>
        <dbReference type="RuleBase" id="RU003664"/>
    </source>
</evidence>
<dbReference type="EC" id="6.3.2.9" evidence="5 17"/>
<comment type="similarity">
    <text evidence="4 17">Belongs to the MurCDEF family.</text>
</comment>
<keyword evidence="17 18" id="KW-0132">Cell division</keyword>
<dbReference type="SUPFAM" id="SSF53244">
    <property type="entry name" value="MurD-like peptide ligases, peptide-binding domain"/>
    <property type="match status" value="1"/>
</dbReference>
<keyword evidence="12 17" id="KW-0573">Peptidoglycan synthesis</keyword>
<dbReference type="InterPro" id="IPR036615">
    <property type="entry name" value="Mur_ligase_C_dom_sf"/>
</dbReference>
<keyword evidence="22" id="KW-1185">Reference proteome</keyword>
<name>A0ABU9DND3_9BACL</name>
<evidence type="ECO:0000256" key="17">
    <source>
        <dbReference type="HAMAP-Rule" id="MF_00639"/>
    </source>
</evidence>
<dbReference type="RefSeq" id="WP_341416839.1">
    <property type="nucleotide sequence ID" value="NZ_JBBPCC010000011.1"/>
</dbReference>
<keyword evidence="10 17" id="KW-0067">ATP-binding</keyword>
<gene>
    <name evidence="17 21" type="primary">murD</name>
    <name evidence="21" type="ORF">WMW72_17585</name>
</gene>
<organism evidence="21 22">
    <name type="scientific">Paenibacillus filicis</name>
    <dbReference type="NCBI Taxonomy" id="669464"/>
    <lineage>
        <taxon>Bacteria</taxon>
        <taxon>Bacillati</taxon>
        <taxon>Bacillota</taxon>
        <taxon>Bacilli</taxon>
        <taxon>Bacillales</taxon>
        <taxon>Paenibacillaceae</taxon>
        <taxon>Paenibacillus</taxon>
    </lineage>
</organism>
<evidence type="ECO:0000256" key="6">
    <source>
        <dbReference type="ARBA" id="ARBA00015655"/>
    </source>
</evidence>
<keyword evidence="9 17" id="KW-0547">Nucleotide-binding</keyword>
<dbReference type="PANTHER" id="PTHR43692:SF1">
    <property type="entry name" value="UDP-N-ACETYLMURAMOYLALANINE--D-GLUTAMATE LIGASE"/>
    <property type="match status" value="1"/>
</dbReference>
<evidence type="ECO:0000313" key="22">
    <source>
        <dbReference type="Proteomes" id="UP001469365"/>
    </source>
</evidence>
<evidence type="ECO:0000256" key="8">
    <source>
        <dbReference type="ARBA" id="ARBA00022598"/>
    </source>
</evidence>
<comment type="function">
    <text evidence="1 17 18">Cell wall formation. Catalyzes the addition of glutamate to the nucleotide precursor UDP-N-acetylmuramoyl-L-alanine (UMA).</text>
</comment>
<evidence type="ECO:0000256" key="10">
    <source>
        <dbReference type="ARBA" id="ARBA00022840"/>
    </source>
</evidence>
<evidence type="ECO:0000313" key="21">
    <source>
        <dbReference type="EMBL" id="MEK8129721.1"/>
    </source>
</evidence>
<dbReference type="Pfam" id="PF02875">
    <property type="entry name" value="Mur_ligase_C"/>
    <property type="match status" value="1"/>
</dbReference>
<evidence type="ECO:0000259" key="19">
    <source>
        <dbReference type="Pfam" id="PF02875"/>
    </source>
</evidence>
<protein>
    <recommendedName>
        <fullName evidence="6 17">UDP-N-acetylmuramoylalanine--D-glutamate ligase</fullName>
        <ecNumber evidence="5 17">6.3.2.9</ecNumber>
    </recommendedName>
    <alternativeName>
        <fullName evidence="15 17">D-glutamic acid-adding enzyme</fullName>
    </alternativeName>
    <alternativeName>
        <fullName evidence="14 17">UDP-N-acetylmuramoyl-L-alanyl-D-glutamate synthetase</fullName>
    </alternativeName>
</protein>
<dbReference type="InterPro" id="IPR005762">
    <property type="entry name" value="MurD"/>
</dbReference>
<comment type="subcellular location">
    <subcellularLocation>
        <location evidence="2 17 18">Cytoplasm</location>
    </subcellularLocation>
</comment>
<evidence type="ECO:0000256" key="14">
    <source>
        <dbReference type="ARBA" id="ARBA00030398"/>
    </source>
</evidence>
<evidence type="ECO:0000256" key="2">
    <source>
        <dbReference type="ARBA" id="ARBA00004496"/>
    </source>
</evidence>
<evidence type="ECO:0000256" key="12">
    <source>
        <dbReference type="ARBA" id="ARBA00022984"/>
    </source>
</evidence>
<keyword evidence="17 18" id="KW-0131">Cell cycle</keyword>
<accession>A0ABU9DND3</accession>
<evidence type="ECO:0000259" key="20">
    <source>
        <dbReference type="Pfam" id="PF08245"/>
    </source>
</evidence>
<feature type="domain" description="Mur ligase central" evidence="20">
    <location>
        <begin position="117"/>
        <end position="307"/>
    </location>
</feature>
<dbReference type="InterPro" id="IPR036565">
    <property type="entry name" value="Mur-like_cat_sf"/>
</dbReference>
<keyword evidence="8 17" id="KW-0436">Ligase</keyword>
<sequence length="473" mass="50985">MEHPAAYRGRQVVVLGLARSGVAVARWFHEAGAHVTVNDKKEREACPEADELEALGISVVCGGHPAGLIHEGVALVVKNPGIPYSVEPIRRAAELGIETVTEVEVAARLCKAPIIGITGSNGKTTTTTWTGLMLEAGGLKPIVAGNIGRALTEAALESQEDNRMVVELSSFQLKGTQAFRPSIACLLNIYETHLDYHGSMEDYVVSKQKLFANLQAEDTAVLNWDNAVCRATAEKLNSRVLPFSVREELDYGLFAKPPLAEAKAAGQASVLIYKDEEGVEHPILKHDELGIPGSHNVENALAASAIAVASGVATDVIAQVLREFHGVEHRLEYVATKQGVLFYNDSKATNATATIKTIESFSKDIVLVAGGLDRGSDYMELLPAFERQVKGLVALGETKEKIVRVAKLAGMSRVKTVDTAKHVQDTVDEAVREAFALANPGDVVLLSPACASWDMFPSYEERGRMFKQSVHNL</sequence>
<comment type="pathway">
    <text evidence="3 17 18">Cell wall biogenesis; peptidoglycan biosynthesis.</text>
</comment>
<dbReference type="Gene3D" id="3.40.50.720">
    <property type="entry name" value="NAD(P)-binding Rossmann-like Domain"/>
    <property type="match status" value="1"/>
</dbReference>
<evidence type="ECO:0000256" key="1">
    <source>
        <dbReference type="ARBA" id="ARBA00002734"/>
    </source>
</evidence>
<dbReference type="Gene3D" id="3.90.190.20">
    <property type="entry name" value="Mur ligase, C-terminal domain"/>
    <property type="match status" value="1"/>
</dbReference>
<feature type="domain" description="Mur ligase C-terminal" evidence="19">
    <location>
        <begin position="329"/>
        <end position="450"/>
    </location>
</feature>
<dbReference type="SUPFAM" id="SSF53623">
    <property type="entry name" value="MurD-like peptide ligases, catalytic domain"/>
    <property type="match status" value="1"/>
</dbReference>
<evidence type="ECO:0000256" key="13">
    <source>
        <dbReference type="ARBA" id="ARBA00023316"/>
    </source>
</evidence>
<dbReference type="InterPro" id="IPR004101">
    <property type="entry name" value="Mur_ligase_C"/>
</dbReference>
<keyword evidence="7 17" id="KW-0963">Cytoplasm</keyword>
<proteinExistence type="inferred from homology"/>
<dbReference type="InterPro" id="IPR013221">
    <property type="entry name" value="Mur_ligase_cen"/>
</dbReference>
<keyword evidence="13 17" id="KW-0961">Cell wall biogenesis/degradation</keyword>
<dbReference type="Pfam" id="PF21799">
    <property type="entry name" value="MurD-like_N"/>
    <property type="match status" value="1"/>
</dbReference>
<evidence type="ECO:0000256" key="15">
    <source>
        <dbReference type="ARBA" id="ARBA00032324"/>
    </source>
</evidence>
<evidence type="ECO:0000256" key="16">
    <source>
        <dbReference type="ARBA" id="ARBA00047632"/>
    </source>
</evidence>
<dbReference type="Gene3D" id="3.40.1190.10">
    <property type="entry name" value="Mur-like, catalytic domain"/>
    <property type="match status" value="1"/>
</dbReference>
<comment type="caution">
    <text evidence="21">The sequence shown here is derived from an EMBL/GenBank/DDBJ whole genome shotgun (WGS) entry which is preliminary data.</text>
</comment>
<evidence type="ECO:0000256" key="7">
    <source>
        <dbReference type="ARBA" id="ARBA00022490"/>
    </source>
</evidence>
<dbReference type="EMBL" id="JBBPCC010000011">
    <property type="protein sequence ID" value="MEK8129721.1"/>
    <property type="molecule type" value="Genomic_DNA"/>
</dbReference>
<evidence type="ECO:0000256" key="11">
    <source>
        <dbReference type="ARBA" id="ARBA00022960"/>
    </source>
</evidence>
<dbReference type="SUPFAM" id="SSF51984">
    <property type="entry name" value="MurCD N-terminal domain"/>
    <property type="match status" value="1"/>
</dbReference>
<dbReference type="PANTHER" id="PTHR43692">
    <property type="entry name" value="UDP-N-ACETYLMURAMOYLALANINE--D-GLUTAMATE LIGASE"/>
    <property type="match status" value="1"/>
</dbReference>